<keyword evidence="2" id="KW-1185">Reference proteome</keyword>
<dbReference type="EMBL" id="BSXS01006332">
    <property type="protein sequence ID" value="GME85373.1"/>
    <property type="molecule type" value="Genomic_DNA"/>
</dbReference>
<name>A0ACB5TCP3_AMBMO</name>
<proteinExistence type="predicted"/>
<evidence type="ECO:0000313" key="2">
    <source>
        <dbReference type="Proteomes" id="UP001165064"/>
    </source>
</evidence>
<protein>
    <submittedName>
        <fullName evidence="1">Unnamed protein product</fullName>
    </submittedName>
</protein>
<comment type="caution">
    <text evidence="1">The sequence shown here is derived from an EMBL/GenBank/DDBJ whole genome shotgun (WGS) entry which is preliminary data.</text>
</comment>
<evidence type="ECO:0000313" key="1">
    <source>
        <dbReference type="EMBL" id="GME85373.1"/>
    </source>
</evidence>
<accession>A0ACB5TCP3</accession>
<organism evidence="1 2">
    <name type="scientific">Ambrosiozyma monospora</name>
    <name type="common">Yeast</name>
    <name type="synonym">Endomycopsis monosporus</name>
    <dbReference type="NCBI Taxonomy" id="43982"/>
    <lineage>
        <taxon>Eukaryota</taxon>
        <taxon>Fungi</taxon>
        <taxon>Dikarya</taxon>
        <taxon>Ascomycota</taxon>
        <taxon>Saccharomycotina</taxon>
        <taxon>Pichiomycetes</taxon>
        <taxon>Pichiales</taxon>
        <taxon>Pichiaceae</taxon>
        <taxon>Ambrosiozyma</taxon>
    </lineage>
</organism>
<sequence>MDPVLSHKSPSESRVNPQPISLKNASITATPTTEGTKQTAETKEKVPRTRKKREIAPFACQTCHRKKVKCDLVTKNPHEKCSTCVEFGVECVLKKRRKKRTRDQIEADRLREERGEPENNCQVQFKFEQPIEIMLAENEKQKRSKPKKPKMRRVSNTTTKTTANTANTLQFVATTVPSSSSSVSPPKTAASTLSKAETSQNKTSTSTPTTTAPILSSSSSSPLFINKKLFMSRKIDCNKSSAFFRELHNCNSLPCLSMDTRFTPGDLINKQTLTSLEVNGCFQLPSPKDCQLYIDAYFENHELMMSVF</sequence>
<gene>
    <name evidence="1" type="ORF">Amon02_000756700</name>
</gene>
<dbReference type="Proteomes" id="UP001165064">
    <property type="component" value="Unassembled WGS sequence"/>
</dbReference>
<reference evidence="1" key="1">
    <citation type="submission" date="2023-04" db="EMBL/GenBank/DDBJ databases">
        <title>Ambrosiozyma monospora NBRC 10751.</title>
        <authorList>
            <person name="Ichikawa N."/>
            <person name="Sato H."/>
            <person name="Tonouchi N."/>
        </authorList>
    </citation>
    <scope>NUCLEOTIDE SEQUENCE</scope>
    <source>
        <strain evidence="1">NBRC 10751</strain>
    </source>
</reference>